<dbReference type="AlphaFoldDB" id="A0A2W5DFV7"/>
<dbReference type="Gene3D" id="2.60.40.2470">
    <property type="entry name" value="SoxY domain"/>
    <property type="match status" value="1"/>
</dbReference>
<gene>
    <name evidence="3" type="ORF">DI603_22245</name>
</gene>
<keyword evidence="1" id="KW-0732">Signal</keyword>
<proteinExistence type="predicted"/>
<dbReference type="Proteomes" id="UP000249633">
    <property type="component" value="Unassembled WGS sequence"/>
</dbReference>
<organism evidence="3 4">
    <name type="scientific">Roseateles depolymerans</name>
    <dbReference type="NCBI Taxonomy" id="76731"/>
    <lineage>
        <taxon>Bacteria</taxon>
        <taxon>Pseudomonadati</taxon>
        <taxon>Pseudomonadota</taxon>
        <taxon>Betaproteobacteria</taxon>
        <taxon>Burkholderiales</taxon>
        <taxon>Sphaerotilaceae</taxon>
        <taxon>Roseateles</taxon>
    </lineage>
</organism>
<evidence type="ECO:0000313" key="4">
    <source>
        <dbReference type="Proteomes" id="UP000249633"/>
    </source>
</evidence>
<name>A0A2W5DFV7_9BURK</name>
<feature type="chain" id="PRO_5016163326" description="Ig-like SoxY domain-containing protein" evidence="1">
    <location>
        <begin position="26"/>
        <end position="152"/>
    </location>
</feature>
<dbReference type="InterPro" id="IPR032711">
    <property type="entry name" value="SoxY"/>
</dbReference>
<dbReference type="EMBL" id="QFOD01000032">
    <property type="protein sequence ID" value="PZP27290.1"/>
    <property type="molecule type" value="Genomic_DNA"/>
</dbReference>
<feature type="signal peptide" evidence="1">
    <location>
        <begin position="1"/>
        <end position="25"/>
    </location>
</feature>
<evidence type="ECO:0000256" key="1">
    <source>
        <dbReference type="SAM" id="SignalP"/>
    </source>
</evidence>
<feature type="domain" description="Ig-like SoxY" evidence="2">
    <location>
        <begin position="49"/>
        <end position="145"/>
    </location>
</feature>
<sequence>MLLSYRAVRVAAGATLLAFAGSNFAQSTTDEALDRAKQAKTLTDALAALGVTNPEPGNKVLLEAPDIVVIDRKFPVKVTSRMPGTDWVALFVERGTEPFVKLEEFPAGADRELSAEVRLPLTAKLRAVVRSGGKYYQVSREVKVATPAGKSK</sequence>
<accession>A0A2W5DFV7</accession>
<protein>
    <recommendedName>
        <fullName evidence="2">Ig-like SoxY domain-containing protein</fullName>
    </recommendedName>
</protein>
<evidence type="ECO:0000259" key="2">
    <source>
        <dbReference type="Pfam" id="PF13501"/>
    </source>
</evidence>
<dbReference type="Pfam" id="PF13501">
    <property type="entry name" value="SoxY"/>
    <property type="match status" value="1"/>
</dbReference>
<reference evidence="3 4" key="1">
    <citation type="submission" date="2017-08" db="EMBL/GenBank/DDBJ databases">
        <title>Infants hospitalized years apart are colonized by the same room-sourced microbial strains.</title>
        <authorList>
            <person name="Brooks B."/>
            <person name="Olm M.R."/>
            <person name="Firek B.A."/>
            <person name="Baker R."/>
            <person name="Thomas B.C."/>
            <person name="Morowitz M.J."/>
            <person name="Banfield J.F."/>
        </authorList>
    </citation>
    <scope>NUCLEOTIDE SEQUENCE [LARGE SCALE GENOMIC DNA]</scope>
    <source>
        <strain evidence="3">S2_012_000_R2_81</strain>
    </source>
</reference>
<comment type="caution">
    <text evidence="3">The sequence shown here is derived from an EMBL/GenBank/DDBJ whole genome shotgun (WGS) entry which is preliminary data.</text>
</comment>
<dbReference type="InterPro" id="IPR038162">
    <property type="entry name" value="SoxY_sf"/>
</dbReference>
<evidence type="ECO:0000313" key="3">
    <source>
        <dbReference type="EMBL" id="PZP27290.1"/>
    </source>
</evidence>